<dbReference type="EMBL" id="JAFLEQ010000003">
    <property type="protein sequence ID" value="MBN9643126.1"/>
    <property type="molecule type" value="Genomic_DNA"/>
</dbReference>
<evidence type="ECO:0000313" key="11">
    <source>
        <dbReference type="Proteomes" id="UP000664332"/>
    </source>
</evidence>
<dbReference type="PANTHER" id="PTHR22911">
    <property type="entry name" value="ACYL-MALONYL CONDENSING ENZYME-RELATED"/>
    <property type="match status" value="1"/>
</dbReference>
<dbReference type="InterPro" id="IPR004626">
    <property type="entry name" value="RarD"/>
</dbReference>
<dbReference type="RefSeq" id="WP_207117531.1">
    <property type="nucleotide sequence ID" value="NZ_JAFLEQ010000003.1"/>
</dbReference>
<keyword evidence="4" id="KW-1003">Cell membrane</keyword>
<comment type="caution">
    <text evidence="10">The sequence shown here is derived from an EMBL/GenBank/DDBJ whole genome shotgun (WGS) entry which is preliminary data.</text>
</comment>
<feature type="transmembrane region" description="Helical" evidence="8">
    <location>
        <begin position="233"/>
        <end position="251"/>
    </location>
</feature>
<dbReference type="InterPro" id="IPR037185">
    <property type="entry name" value="EmrE-like"/>
</dbReference>
<feature type="domain" description="EamA" evidence="9">
    <location>
        <begin position="2"/>
        <end position="132"/>
    </location>
</feature>
<proteinExistence type="inferred from homology"/>
<dbReference type="AlphaFoldDB" id="A0A939DZT1"/>
<evidence type="ECO:0000256" key="4">
    <source>
        <dbReference type="ARBA" id="ARBA00022475"/>
    </source>
</evidence>
<evidence type="ECO:0000256" key="6">
    <source>
        <dbReference type="ARBA" id="ARBA00022989"/>
    </source>
</evidence>
<evidence type="ECO:0000259" key="9">
    <source>
        <dbReference type="Pfam" id="PF00892"/>
    </source>
</evidence>
<evidence type="ECO:0000256" key="3">
    <source>
        <dbReference type="ARBA" id="ARBA00022448"/>
    </source>
</evidence>
<keyword evidence="11" id="KW-1185">Reference proteome</keyword>
<comment type="subcellular location">
    <subcellularLocation>
        <location evidence="1">Cell membrane</location>
        <topology evidence="1">Multi-pass membrane protein</topology>
    </subcellularLocation>
</comment>
<feature type="transmembrane region" description="Helical" evidence="8">
    <location>
        <begin position="117"/>
        <end position="135"/>
    </location>
</feature>
<evidence type="ECO:0000256" key="5">
    <source>
        <dbReference type="ARBA" id="ARBA00022692"/>
    </source>
</evidence>
<feature type="transmembrane region" description="Helical" evidence="8">
    <location>
        <begin position="34"/>
        <end position="55"/>
    </location>
</feature>
<dbReference type="InterPro" id="IPR000620">
    <property type="entry name" value="EamA_dom"/>
</dbReference>
<organism evidence="10 11">
    <name type="scientific">Corynebacterium mendelii</name>
    <dbReference type="NCBI Taxonomy" id="2765362"/>
    <lineage>
        <taxon>Bacteria</taxon>
        <taxon>Bacillati</taxon>
        <taxon>Actinomycetota</taxon>
        <taxon>Actinomycetes</taxon>
        <taxon>Mycobacteriales</taxon>
        <taxon>Corynebacteriaceae</taxon>
        <taxon>Corynebacterium</taxon>
    </lineage>
</organism>
<dbReference type="NCBIfam" id="TIGR00688">
    <property type="entry name" value="rarD"/>
    <property type="match status" value="1"/>
</dbReference>
<evidence type="ECO:0000256" key="2">
    <source>
        <dbReference type="ARBA" id="ARBA00007362"/>
    </source>
</evidence>
<dbReference type="GO" id="GO:0005886">
    <property type="term" value="C:plasma membrane"/>
    <property type="evidence" value="ECO:0007669"/>
    <property type="project" value="UniProtKB-SubCell"/>
</dbReference>
<dbReference type="Proteomes" id="UP000664332">
    <property type="component" value="Unassembled WGS sequence"/>
</dbReference>
<keyword evidence="7 8" id="KW-0472">Membrane</keyword>
<dbReference type="PANTHER" id="PTHR22911:SF137">
    <property type="entry name" value="SOLUTE CARRIER FAMILY 35 MEMBER G2-RELATED"/>
    <property type="match status" value="1"/>
</dbReference>
<reference evidence="10" key="1">
    <citation type="submission" date="2021-03" db="EMBL/GenBank/DDBJ databases">
        <authorList>
            <person name="Sun Q."/>
        </authorList>
    </citation>
    <scope>NUCLEOTIDE SEQUENCE</scope>
    <source>
        <strain evidence="10">CCM 8862</strain>
    </source>
</reference>
<protein>
    <submittedName>
        <fullName evidence="10">EamA family transporter RarD</fullName>
    </submittedName>
</protein>
<accession>A0A939DZT1</accession>
<gene>
    <name evidence="10" type="primary">rarD</name>
    <name evidence="10" type="ORF">JZY06_00550</name>
</gene>
<feature type="transmembrane region" description="Helical" evidence="8">
    <location>
        <begin position="168"/>
        <end position="188"/>
    </location>
</feature>
<evidence type="ECO:0000256" key="1">
    <source>
        <dbReference type="ARBA" id="ARBA00004651"/>
    </source>
</evidence>
<evidence type="ECO:0000256" key="8">
    <source>
        <dbReference type="SAM" id="Phobius"/>
    </source>
</evidence>
<keyword evidence="5 8" id="KW-0812">Transmembrane</keyword>
<feature type="transmembrane region" description="Helical" evidence="8">
    <location>
        <begin position="200"/>
        <end position="221"/>
    </location>
</feature>
<feature type="transmembrane region" description="Helical" evidence="8">
    <location>
        <begin position="62"/>
        <end position="82"/>
    </location>
</feature>
<dbReference type="Pfam" id="PF00892">
    <property type="entry name" value="EamA"/>
    <property type="match status" value="1"/>
</dbReference>
<feature type="transmembrane region" description="Helical" evidence="8">
    <location>
        <begin position="141"/>
        <end position="156"/>
    </location>
</feature>
<sequence>MIFGIAAYLLWGLFPAYFPLLLPAAPAEILAHRIIWTGVFMAVVCTANGTMSKLWGLTARTWLGLSMAGVFIAANWLIYVIAVNTGHVAEAAFGYFMNPLVAVMLGMVFLKEKLRPAQLVAVGIAVVAVVTMMVIDGNAPWIGLGLAFSFAFYGLIKKKVDVPAGVSLVAETMVMAPLALGYLVVLQSQGTNTFTTHGPVHTMLLVSTGVVTAIPLLLFGLGAKSIPLSTIGMLQYMTPTIQMLWAVVVMSEQLTQVRWLGFAIIWISVAIYIGDLLNQQRITRRRRQRGTHPTATTPAR</sequence>
<dbReference type="SUPFAM" id="SSF103481">
    <property type="entry name" value="Multidrug resistance efflux transporter EmrE"/>
    <property type="match status" value="2"/>
</dbReference>
<comment type="similarity">
    <text evidence="2">Belongs to the EamA transporter family.</text>
</comment>
<feature type="transmembrane region" description="Helical" evidence="8">
    <location>
        <begin position="257"/>
        <end position="277"/>
    </location>
</feature>
<evidence type="ECO:0000256" key="7">
    <source>
        <dbReference type="ARBA" id="ARBA00023136"/>
    </source>
</evidence>
<name>A0A939DZT1_9CORY</name>
<feature type="transmembrane region" description="Helical" evidence="8">
    <location>
        <begin position="88"/>
        <end position="110"/>
    </location>
</feature>
<keyword evidence="3" id="KW-0813">Transport</keyword>
<keyword evidence="6 8" id="KW-1133">Transmembrane helix</keyword>
<evidence type="ECO:0000313" key="10">
    <source>
        <dbReference type="EMBL" id="MBN9643126.1"/>
    </source>
</evidence>